<gene>
    <name evidence="7" type="ORF">GWK17_09945</name>
</gene>
<dbReference type="Pfam" id="PF00355">
    <property type="entry name" value="Rieske"/>
    <property type="match status" value="1"/>
</dbReference>
<dbReference type="GO" id="GO:0051213">
    <property type="term" value="F:dioxygenase activity"/>
    <property type="evidence" value="ECO:0007669"/>
    <property type="project" value="UniProtKB-KW"/>
</dbReference>
<feature type="domain" description="Rieske" evidence="6">
    <location>
        <begin position="11"/>
        <end position="114"/>
    </location>
</feature>
<organism evidence="7 8">
    <name type="scientific">Mesobacillus selenatarsenatis</name>
    <dbReference type="NCBI Taxonomy" id="388741"/>
    <lineage>
        <taxon>Bacteria</taxon>
        <taxon>Bacillati</taxon>
        <taxon>Bacillota</taxon>
        <taxon>Bacilli</taxon>
        <taxon>Bacillales</taxon>
        <taxon>Bacillaceae</taxon>
        <taxon>Mesobacillus</taxon>
    </lineage>
</organism>
<dbReference type="GO" id="GO:0005506">
    <property type="term" value="F:iron ion binding"/>
    <property type="evidence" value="ECO:0007669"/>
    <property type="project" value="InterPro"/>
</dbReference>
<keyword evidence="2" id="KW-0479">Metal-binding</keyword>
<dbReference type="InterPro" id="IPR017941">
    <property type="entry name" value="Rieske_2Fe-2S"/>
</dbReference>
<dbReference type="CDD" id="cd03469">
    <property type="entry name" value="Rieske_RO_Alpha_N"/>
    <property type="match status" value="1"/>
</dbReference>
<protein>
    <submittedName>
        <fullName evidence="7">Aromatic ring-hydroxylating dioxygenase subunit alpha</fullName>
    </submittedName>
</protein>
<comment type="caution">
    <text evidence="7">The sequence shown here is derived from an EMBL/GenBank/DDBJ whole genome shotgun (WGS) entry which is preliminary data.</text>
</comment>
<dbReference type="PANTHER" id="PTHR21266">
    <property type="entry name" value="IRON-SULFUR DOMAIN CONTAINING PROTEIN"/>
    <property type="match status" value="1"/>
</dbReference>
<dbReference type="Proteomes" id="UP000587942">
    <property type="component" value="Unassembled WGS sequence"/>
</dbReference>
<dbReference type="SUPFAM" id="SSF50022">
    <property type="entry name" value="ISP domain"/>
    <property type="match status" value="1"/>
</dbReference>
<evidence type="ECO:0000313" key="8">
    <source>
        <dbReference type="Proteomes" id="UP000587942"/>
    </source>
</evidence>
<dbReference type="InterPro" id="IPR036922">
    <property type="entry name" value="Rieske_2Fe-2S_sf"/>
</dbReference>
<dbReference type="GO" id="GO:0004497">
    <property type="term" value="F:monooxygenase activity"/>
    <property type="evidence" value="ECO:0007669"/>
    <property type="project" value="UniProtKB-ARBA"/>
</dbReference>
<evidence type="ECO:0000256" key="3">
    <source>
        <dbReference type="ARBA" id="ARBA00023002"/>
    </source>
</evidence>
<keyword evidence="4" id="KW-0408">Iron</keyword>
<dbReference type="RefSeq" id="WP_167832226.1">
    <property type="nucleotide sequence ID" value="NZ_JAAVUM010000006.1"/>
</dbReference>
<dbReference type="InterPro" id="IPR044043">
    <property type="entry name" value="VanA_C_cat"/>
</dbReference>
<evidence type="ECO:0000256" key="4">
    <source>
        <dbReference type="ARBA" id="ARBA00023004"/>
    </source>
</evidence>
<keyword evidence="1" id="KW-0001">2Fe-2S</keyword>
<keyword evidence="5" id="KW-0411">Iron-sulfur</keyword>
<dbReference type="PROSITE" id="PS00570">
    <property type="entry name" value="RING_HYDROXYL_ALPHA"/>
    <property type="match status" value="1"/>
</dbReference>
<evidence type="ECO:0000256" key="1">
    <source>
        <dbReference type="ARBA" id="ARBA00022714"/>
    </source>
</evidence>
<dbReference type="Gene3D" id="2.102.10.10">
    <property type="entry name" value="Rieske [2Fe-2S] iron-sulphur domain"/>
    <property type="match status" value="1"/>
</dbReference>
<dbReference type="GO" id="GO:0051537">
    <property type="term" value="F:2 iron, 2 sulfur cluster binding"/>
    <property type="evidence" value="ECO:0007669"/>
    <property type="project" value="UniProtKB-KW"/>
</dbReference>
<dbReference type="PANTHER" id="PTHR21266:SF60">
    <property type="entry name" value="3-KETOSTEROID-9-ALPHA-MONOOXYGENASE, OXYGENASE COMPONENT"/>
    <property type="match status" value="1"/>
</dbReference>
<dbReference type="EMBL" id="JAAVUM010000006">
    <property type="protein sequence ID" value="NKE05783.1"/>
    <property type="molecule type" value="Genomic_DNA"/>
</dbReference>
<evidence type="ECO:0000313" key="7">
    <source>
        <dbReference type="EMBL" id="NKE05783.1"/>
    </source>
</evidence>
<evidence type="ECO:0000256" key="5">
    <source>
        <dbReference type="ARBA" id="ARBA00023014"/>
    </source>
</evidence>
<dbReference type="GO" id="GO:0016705">
    <property type="term" value="F:oxidoreductase activity, acting on paired donors, with incorporation or reduction of molecular oxygen"/>
    <property type="evidence" value="ECO:0007669"/>
    <property type="project" value="UniProtKB-ARBA"/>
</dbReference>
<dbReference type="InterPro" id="IPR015881">
    <property type="entry name" value="ARHD_Rieske_2Fe_2S"/>
</dbReference>
<dbReference type="SUPFAM" id="SSF55961">
    <property type="entry name" value="Bet v1-like"/>
    <property type="match status" value="1"/>
</dbReference>
<sequence length="324" mass="37136">MQQDHVLREDWIVACRAEDLKEKPVQVIIMGERLAIFRNSEGVHAFKDLCIHRGAALSLGEVKNDCLVCPYHAWEYNQDGECVNIPQLPEGRAIPKKAKATSYSCIEKYGFIWVNLANNLPEFFRYEEMEGDSWHNVIWGPQSVEAKPPRIIENFLDVGHLAVVHEGFLGTDSHRIIEDYAVNRTDNRIFSDEIPIYQPDPDGSGKPKYVYYTYEIVRPLTVKFTKRDRENNTEMTILLTVRPESENTSVAYGILSFNYETGLSNAEIIEFQNEIFAQDKPVVENQKPEELPLDLQVELSLVCDRMSIAYRQYLKELGVSLGTA</sequence>
<proteinExistence type="predicted"/>
<name>A0A846TB49_9BACI</name>
<evidence type="ECO:0000259" key="6">
    <source>
        <dbReference type="PROSITE" id="PS51296"/>
    </source>
</evidence>
<keyword evidence="7" id="KW-0223">Dioxygenase</keyword>
<keyword evidence="3" id="KW-0560">Oxidoreductase</keyword>
<dbReference type="Gene3D" id="3.90.380.10">
    <property type="entry name" value="Naphthalene 1,2-dioxygenase Alpha Subunit, Chain A, domain 1"/>
    <property type="match status" value="1"/>
</dbReference>
<dbReference type="GO" id="GO:0005737">
    <property type="term" value="C:cytoplasm"/>
    <property type="evidence" value="ECO:0007669"/>
    <property type="project" value="TreeGrafter"/>
</dbReference>
<dbReference type="InterPro" id="IPR050584">
    <property type="entry name" value="Cholesterol_7-desaturase"/>
</dbReference>
<evidence type="ECO:0000256" key="2">
    <source>
        <dbReference type="ARBA" id="ARBA00022723"/>
    </source>
</evidence>
<reference evidence="7 8" key="1">
    <citation type="submission" date="2020-03" db="EMBL/GenBank/DDBJ databases">
        <authorList>
            <person name="Sun Q."/>
        </authorList>
    </citation>
    <scope>NUCLEOTIDE SEQUENCE [LARGE SCALE GENOMIC DNA]</scope>
    <source>
        <strain evidence="7 8">KACC 21451</strain>
    </source>
</reference>
<dbReference type="AlphaFoldDB" id="A0A846TB49"/>
<dbReference type="PROSITE" id="PS51296">
    <property type="entry name" value="RIESKE"/>
    <property type="match status" value="1"/>
</dbReference>
<dbReference type="Pfam" id="PF19112">
    <property type="entry name" value="VanA_C"/>
    <property type="match status" value="1"/>
</dbReference>
<accession>A0A846TB49</accession>